<dbReference type="AlphaFoldDB" id="A0A6A6DLI5"/>
<gene>
    <name evidence="1" type="ORF">K469DRAFT_597298</name>
</gene>
<name>A0A6A6DLI5_9PEZI</name>
<dbReference type="EMBL" id="ML994670">
    <property type="protein sequence ID" value="KAF2179089.1"/>
    <property type="molecule type" value="Genomic_DNA"/>
</dbReference>
<accession>A0A6A6DLI5</accession>
<reference evidence="1" key="1">
    <citation type="journal article" date="2020" name="Stud. Mycol.">
        <title>101 Dothideomycetes genomes: a test case for predicting lifestyles and emergence of pathogens.</title>
        <authorList>
            <person name="Haridas S."/>
            <person name="Albert R."/>
            <person name="Binder M."/>
            <person name="Bloem J."/>
            <person name="Labutti K."/>
            <person name="Salamov A."/>
            <person name="Andreopoulos B."/>
            <person name="Baker S."/>
            <person name="Barry K."/>
            <person name="Bills G."/>
            <person name="Bluhm B."/>
            <person name="Cannon C."/>
            <person name="Castanera R."/>
            <person name="Culley D."/>
            <person name="Daum C."/>
            <person name="Ezra D."/>
            <person name="Gonzalez J."/>
            <person name="Henrissat B."/>
            <person name="Kuo A."/>
            <person name="Liang C."/>
            <person name="Lipzen A."/>
            <person name="Lutzoni F."/>
            <person name="Magnuson J."/>
            <person name="Mondo S."/>
            <person name="Nolan M."/>
            <person name="Ohm R."/>
            <person name="Pangilinan J."/>
            <person name="Park H.-J."/>
            <person name="Ramirez L."/>
            <person name="Alfaro M."/>
            <person name="Sun H."/>
            <person name="Tritt A."/>
            <person name="Yoshinaga Y."/>
            <person name="Zwiers L.-H."/>
            <person name="Turgeon B."/>
            <person name="Goodwin S."/>
            <person name="Spatafora J."/>
            <person name="Crous P."/>
            <person name="Grigoriev I."/>
        </authorList>
    </citation>
    <scope>NUCLEOTIDE SEQUENCE</scope>
    <source>
        <strain evidence="1">CBS 207.26</strain>
    </source>
</reference>
<dbReference type="OrthoDB" id="195446at2759"/>
<protein>
    <recommendedName>
        <fullName evidence="3">Fungal N-terminal domain-containing protein</fullName>
    </recommendedName>
</protein>
<keyword evidence="2" id="KW-1185">Reference proteome</keyword>
<sequence>MDGLSVAAGIIAVLQLTSRVITYLNDVKDAPKECRKCMIEVSNSNTLLLKLNLRLSESSSQEPWYAEVQALAAKDGPLDQYMLALQHLLAKVGPTNKVRKLAKVLTWSFIKEEVASIFARMERLKTIVSIALEMDHLYVR</sequence>
<evidence type="ECO:0008006" key="3">
    <source>
        <dbReference type="Google" id="ProtNLM"/>
    </source>
</evidence>
<evidence type="ECO:0000313" key="1">
    <source>
        <dbReference type="EMBL" id="KAF2179089.1"/>
    </source>
</evidence>
<dbReference type="Proteomes" id="UP000800200">
    <property type="component" value="Unassembled WGS sequence"/>
</dbReference>
<evidence type="ECO:0000313" key="2">
    <source>
        <dbReference type="Proteomes" id="UP000800200"/>
    </source>
</evidence>
<organism evidence="1 2">
    <name type="scientific">Zopfia rhizophila CBS 207.26</name>
    <dbReference type="NCBI Taxonomy" id="1314779"/>
    <lineage>
        <taxon>Eukaryota</taxon>
        <taxon>Fungi</taxon>
        <taxon>Dikarya</taxon>
        <taxon>Ascomycota</taxon>
        <taxon>Pezizomycotina</taxon>
        <taxon>Dothideomycetes</taxon>
        <taxon>Dothideomycetes incertae sedis</taxon>
        <taxon>Zopfiaceae</taxon>
        <taxon>Zopfia</taxon>
    </lineage>
</organism>
<proteinExistence type="predicted"/>